<evidence type="ECO:0000313" key="1">
    <source>
        <dbReference type="EMBL" id="GBM78693.1"/>
    </source>
</evidence>
<dbReference type="AlphaFoldDB" id="A0A4Y2ILK0"/>
<dbReference type="Proteomes" id="UP000499080">
    <property type="component" value="Unassembled WGS sequence"/>
</dbReference>
<protein>
    <submittedName>
        <fullName evidence="1">Uncharacterized protein</fullName>
    </submittedName>
</protein>
<comment type="caution">
    <text evidence="1">The sequence shown here is derived from an EMBL/GenBank/DDBJ whole genome shotgun (WGS) entry which is preliminary data.</text>
</comment>
<sequence>MINATAVSRFLRILLRADREGLREGGVFHSIPQPFPDSHRTQEKTCLELIASASNVYIGSPDLVTASLRFDLISIAISGTAAFGKTAAANRPPPRHWI</sequence>
<accession>A0A4Y2ILK0</accession>
<keyword evidence="2" id="KW-1185">Reference proteome</keyword>
<dbReference type="EMBL" id="BGPR01002770">
    <property type="protein sequence ID" value="GBM78693.1"/>
    <property type="molecule type" value="Genomic_DNA"/>
</dbReference>
<gene>
    <name evidence="1" type="ORF">AVEN_244364_1</name>
</gene>
<name>A0A4Y2ILK0_ARAVE</name>
<organism evidence="1 2">
    <name type="scientific">Araneus ventricosus</name>
    <name type="common">Orbweaver spider</name>
    <name type="synonym">Epeira ventricosa</name>
    <dbReference type="NCBI Taxonomy" id="182803"/>
    <lineage>
        <taxon>Eukaryota</taxon>
        <taxon>Metazoa</taxon>
        <taxon>Ecdysozoa</taxon>
        <taxon>Arthropoda</taxon>
        <taxon>Chelicerata</taxon>
        <taxon>Arachnida</taxon>
        <taxon>Araneae</taxon>
        <taxon>Araneomorphae</taxon>
        <taxon>Entelegynae</taxon>
        <taxon>Araneoidea</taxon>
        <taxon>Araneidae</taxon>
        <taxon>Araneus</taxon>
    </lineage>
</organism>
<reference evidence="1 2" key="1">
    <citation type="journal article" date="2019" name="Sci. Rep.">
        <title>Orb-weaving spider Araneus ventricosus genome elucidates the spidroin gene catalogue.</title>
        <authorList>
            <person name="Kono N."/>
            <person name="Nakamura H."/>
            <person name="Ohtoshi R."/>
            <person name="Moran D.A.P."/>
            <person name="Shinohara A."/>
            <person name="Yoshida Y."/>
            <person name="Fujiwara M."/>
            <person name="Mori M."/>
            <person name="Tomita M."/>
            <person name="Arakawa K."/>
        </authorList>
    </citation>
    <scope>NUCLEOTIDE SEQUENCE [LARGE SCALE GENOMIC DNA]</scope>
</reference>
<proteinExistence type="predicted"/>
<evidence type="ECO:0000313" key="2">
    <source>
        <dbReference type="Proteomes" id="UP000499080"/>
    </source>
</evidence>
<dbReference type="OrthoDB" id="10526261at2759"/>